<keyword evidence="2" id="KW-1185">Reference proteome</keyword>
<evidence type="ECO:0000313" key="2">
    <source>
        <dbReference type="Proteomes" id="UP001054837"/>
    </source>
</evidence>
<accession>A0AAV4TQB3</accession>
<protein>
    <submittedName>
        <fullName evidence="1">Uncharacterized protein</fullName>
    </submittedName>
</protein>
<proteinExistence type="predicted"/>
<sequence>MGVKIFSTRCVPNREMFSQVQQTLRMRSFLMVPMEVIGRQRSIRRITLDEDILHIVEQTPSFGAVKCSSPKTILTNIFFYTKLDYTVTSSKSSLTAGVRTSAISIWDTYKYIRDKYIFTVDILCAPHGCDHLRSSFFIFLQELLLKLLAIKVLYSCIPTVGTFPSLSEERDVQPYCFKAVSFGHLIAEDSPVQCPSLPYPSSRSPNGR</sequence>
<dbReference type="EMBL" id="BPLQ01009949">
    <property type="protein sequence ID" value="GIY47497.1"/>
    <property type="molecule type" value="Genomic_DNA"/>
</dbReference>
<gene>
    <name evidence="1" type="ORF">CDAR_511511</name>
</gene>
<reference evidence="1 2" key="1">
    <citation type="submission" date="2021-06" db="EMBL/GenBank/DDBJ databases">
        <title>Caerostris darwini draft genome.</title>
        <authorList>
            <person name="Kono N."/>
            <person name="Arakawa K."/>
        </authorList>
    </citation>
    <scope>NUCLEOTIDE SEQUENCE [LARGE SCALE GENOMIC DNA]</scope>
</reference>
<organism evidence="1 2">
    <name type="scientific">Caerostris darwini</name>
    <dbReference type="NCBI Taxonomy" id="1538125"/>
    <lineage>
        <taxon>Eukaryota</taxon>
        <taxon>Metazoa</taxon>
        <taxon>Ecdysozoa</taxon>
        <taxon>Arthropoda</taxon>
        <taxon>Chelicerata</taxon>
        <taxon>Arachnida</taxon>
        <taxon>Araneae</taxon>
        <taxon>Araneomorphae</taxon>
        <taxon>Entelegynae</taxon>
        <taxon>Araneoidea</taxon>
        <taxon>Araneidae</taxon>
        <taxon>Caerostris</taxon>
    </lineage>
</organism>
<evidence type="ECO:0000313" key="1">
    <source>
        <dbReference type="EMBL" id="GIY47497.1"/>
    </source>
</evidence>
<comment type="caution">
    <text evidence="1">The sequence shown here is derived from an EMBL/GenBank/DDBJ whole genome shotgun (WGS) entry which is preliminary data.</text>
</comment>
<dbReference type="AlphaFoldDB" id="A0AAV4TQB3"/>
<dbReference type="Proteomes" id="UP001054837">
    <property type="component" value="Unassembled WGS sequence"/>
</dbReference>
<name>A0AAV4TQB3_9ARAC</name>